<evidence type="ECO:0000256" key="9">
    <source>
        <dbReference type="ARBA" id="ARBA00048367"/>
    </source>
</evidence>
<evidence type="ECO:0000256" key="6">
    <source>
        <dbReference type="ARBA" id="ARBA00022777"/>
    </source>
</evidence>
<evidence type="ECO:0000256" key="10">
    <source>
        <dbReference type="SAM" id="MobiDB-lite"/>
    </source>
</evidence>
<dbReference type="GO" id="GO:0007346">
    <property type="term" value="P:regulation of mitotic cell cycle"/>
    <property type="evidence" value="ECO:0007669"/>
    <property type="project" value="TreeGrafter"/>
</dbReference>
<feature type="compositionally biased region" description="Polar residues" evidence="10">
    <location>
        <begin position="71"/>
        <end position="80"/>
    </location>
</feature>
<dbReference type="Gene3D" id="1.10.510.10">
    <property type="entry name" value="Transferase(Phosphotransferase) domain 1"/>
    <property type="match status" value="1"/>
</dbReference>
<accession>A0A9P4QHQ0</accession>
<comment type="catalytic activity">
    <reaction evidence="9">
        <text>L-seryl-[protein] + ATP = O-phospho-L-seryl-[protein] + ADP + H(+)</text>
        <dbReference type="Rhea" id="RHEA:17989"/>
        <dbReference type="Rhea" id="RHEA-COMP:9863"/>
        <dbReference type="Rhea" id="RHEA-COMP:11604"/>
        <dbReference type="ChEBI" id="CHEBI:15378"/>
        <dbReference type="ChEBI" id="CHEBI:29999"/>
        <dbReference type="ChEBI" id="CHEBI:30616"/>
        <dbReference type="ChEBI" id="CHEBI:83421"/>
        <dbReference type="ChEBI" id="CHEBI:456216"/>
        <dbReference type="EC" id="2.7.11.22"/>
    </reaction>
</comment>
<evidence type="ECO:0000259" key="11">
    <source>
        <dbReference type="PROSITE" id="PS50011"/>
    </source>
</evidence>
<gene>
    <name evidence="12" type="ORF">K431DRAFT_118858</name>
</gene>
<dbReference type="Pfam" id="PF00069">
    <property type="entry name" value="Pkinase"/>
    <property type="match status" value="1"/>
</dbReference>
<dbReference type="EMBL" id="MU003769">
    <property type="protein sequence ID" value="KAF2725089.1"/>
    <property type="molecule type" value="Genomic_DNA"/>
</dbReference>
<reference evidence="12" key="1">
    <citation type="journal article" date="2020" name="Stud. Mycol.">
        <title>101 Dothideomycetes genomes: a test case for predicting lifestyles and emergence of pathogens.</title>
        <authorList>
            <person name="Haridas S."/>
            <person name="Albert R."/>
            <person name="Binder M."/>
            <person name="Bloem J."/>
            <person name="Labutti K."/>
            <person name="Salamov A."/>
            <person name="Andreopoulos B."/>
            <person name="Baker S."/>
            <person name="Barry K."/>
            <person name="Bills G."/>
            <person name="Bluhm B."/>
            <person name="Cannon C."/>
            <person name="Castanera R."/>
            <person name="Culley D."/>
            <person name="Daum C."/>
            <person name="Ezra D."/>
            <person name="Gonzalez J."/>
            <person name="Henrissat B."/>
            <person name="Kuo A."/>
            <person name="Liang C."/>
            <person name="Lipzen A."/>
            <person name="Lutzoni F."/>
            <person name="Magnuson J."/>
            <person name="Mondo S."/>
            <person name="Nolan M."/>
            <person name="Ohm R."/>
            <person name="Pangilinan J."/>
            <person name="Park H.-J."/>
            <person name="Ramirez L."/>
            <person name="Alfaro M."/>
            <person name="Sun H."/>
            <person name="Tritt A."/>
            <person name="Yoshinaga Y."/>
            <person name="Zwiers L.-H."/>
            <person name="Turgeon B."/>
            <person name="Goodwin S."/>
            <person name="Spatafora J."/>
            <person name="Crous P."/>
            <person name="Grigoriev I."/>
        </authorList>
    </citation>
    <scope>NUCLEOTIDE SEQUENCE</scope>
    <source>
        <strain evidence="12">CBS 116435</strain>
    </source>
</reference>
<evidence type="ECO:0000256" key="4">
    <source>
        <dbReference type="ARBA" id="ARBA00022679"/>
    </source>
</evidence>
<dbReference type="SUPFAM" id="SSF56112">
    <property type="entry name" value="Protein kinase-like (PK-like)"/>
    <property type="match status" value="1"/>
</dbReference>
<dbReference type="Proteomes" id="UP000799441">
    <property type="component" value="Unassembled WGS sequence"/>
</dbReference>
<feature type="region of interest" description="Disordered" evidence="10">
    <location>
        <begin position="403"/>
        <end position="447"/>
    </location>
</feature>
<keyword evidence="13" id="KW-1185">Reference proteome</keyword>
<evidence type="ECO:0000256" key="8">
    <source>
        <dbReference type="ARBA" id="ARBA00047811"/>
    </source>
</evidence>
<evidence type="ECO:0000256" key="2">
    <source>
        <dbReference type="ARBA" id="ARBA00012425"/>
    </source>
</evidence>
<dbReference type="AlphaFoldDB" id="A0A9P4QHQ0"/>
<dbReference type="InterPro" id="IPR011009">
    <property type="entry name" value="Kinase-like_dom_sf"/>
</dbReference>
<dbReference type="InterPro" id="IPR008271">
    <property type="entry name" value="Ser/Thr_kinase_AS"/>
</dbReference>
<feature type="domain" description="Protein kinase" evidence="11">
    <location>
        <begin position="99"/>
        <end position="402"/>
    </location>
</feature>
<feature type="compositionally biased region" description="Basic and acidic residues" evidence="10">
    <location>
        <begin position="7"/>
        <end position="45"/>
    </location>
</feature>
<dbReference type="PANTHER" id="PTHR24056">
    <property type="entry name" value="CELL DIVISION PROTEIN KINASE"/>
    <property type="match status" value="1"/>
</dbReference>
<evidence type="ECO:0000256" key="7">
    <source>
        <dbReference type="ARBA" id="ARBA00022840"/>
    </source>
</evidence>
<dbReference type="InterPro" id="IPR050108">
    <property type="entry name" value="CDK"/>
</dbReference>
<protein>
    <recommendedName>
        <fullName evidence="2">cyclin-dependent kinase</fullName>
        <ecNumber evidence="2">2.7.11.22</ecNumber>
    </recommendedName>
</protein>
<comment type="similarity">
    <text evidence="1">Belongs to the protein kinase superfamily. CMGC Ser/Thr protein kinase family. CDC2/CDKX subfamily.</text>
</comment>
<sequence length="460" mass="51500">MPSRWADSARDAAEDARRKEERAEKKRIKIEKARLAEEKEKKKAAEAAAALQLERNADERPAKRRRISADDAQTTGGSKSKTLRFDLPGWNYAGLSSKFKVLNAIEEGSYGYVSRAQDTTTSALVALKKLKIDPYRDGGFPVTALREIQTLTAANNHRHIVHLKEVVADAPSSTAMTPNPYGDVYLVMEFLEHDLKTLQEEMEEPFRPSEIKTLLLQLASGVEFLHDHSILHRDLKTSNILLNNRGEVKLADFGMARFCGDPPPANLTQLVVTLWYRAPELLLGAMTYSSAIDTWSLGCIFAELLTREPLLQGKNEADQLGKIFDVCGVPSEESWPGVTRLPNAKSLRLPAASRTQPGNLRTNLQTRFPSLSESGREALASLLSLDPRRRCTARELLSHPYFAEEPRPKPTSMFPTFPSKAGQEKRKRWTSPPAPIRGETVSHFSRHDFSNVFTGRNEIK</sequence>
<dbReference type="OrthoDB" id="1732493at2759"/>
<comment type="catalytic activity">
    <reaction evidence="8">
        <text>L-threonyl-[protein] + ATP = O-phospho-L-threonyl-[protein] + ADP + H(+)</text>
        <dbReference type="Rhea" id="RHEA:46608"/>
        <dbReference type="Rhea" id="RHEA-COMP:11060"/>
        <dbReference type="Rhea" id="RHEA-COMP:11605"/>
        <dbReference type="ChEBI" id="CHEBI:15378"/>
        <dbReference type="ChEBI" id="CHEBI:30013"/>
        <dbReference type="ChEBI" id="CHEBI:30616"/>
        <dbReference type="ChEBI" id="CHEBI:61977"/>
        <dbReference type="ChEBI" id="CHEBI:456216"/>
        <dbReference type="EC" id="2.7.11.22"/>
    </reaction>
</comment>
<keyword evidence="7" id="KW-0067">ATP-binding</keyword>
<dbReference type="PANTHER" id="PTHR24056:SF107">
    <property type="entry name" value="CYCLIN-DEPENDENT KINASE 11A-RELATED"/>
    <property type="match status" value="1"/>
</dbReference>
<dbReference type="PROSITE" id="PS00108">
    <property type="entry name" value="PROTEIN_KINASE_ST"/>
    <property type="match status" value="1"/>
</dbReference>
<dbReference type="Gene3D" id="3.30.200.20">
    <property type="entry name" value="Phosphorylase Kinase, domain 1"/>
    <property type="match status" value="1"/>
</dbReference>
<keyword evidence="3 12" id="KW-0723">Serine/threonine-protein kinase</keyword>
<evidence type="ECO:0000256" key="1">
    <source>
        <dbReference type="ARBA" id="ARBA00006485"/>
    </source>
</evidence>
<evidence type="ECO:0000313" key="12">
    <source>
        <dbReference type="EMBL" id="KAF2725089.1"/>
    </source>
</evidence>
<dbReference type="GO" id="GO:0005524">
    <property type="term" value="F:ATP binding"/>
    <property type="evidence" value="ECO:0007669"/>
    <property type="project" value="UniProtKB-KW"/>
</dbReference>
<keyword evidence="4" id="KW-0808">Transferase</keyword>
<organism evidence="12 13">
    <name type="scientific">Polychaeton citri CBS 116435</name>
    <dbReference type="NCBI Taxonomy" id="1314669"/>
    <lineage>
        <taxon>Eukaryota</taxon>
        <taxon>Fungi</taxon>
        <taxon>Dikarya</taxon>
        <taxon>Ascomycota</taxon>
        <taxon>Pezizomycotina</taxon>
        <taxon>Dothideomycetes</taxon>
        <taxon>Dothideomycetidae</taxon>
        <taxon>Capnodiales</taxon>
        <taxon>Capnodiaceae</taxon>
        <taxon>Polychaeton</taxon>
    </lineage>
</organism>
<keyword evidence="6 12" id="KW-0418">Kinase</keyword>
<dbReference type="PROSITE" id="PS50011">
    <property type="entry name" value="PROTEIN_KINASE_DOM"/>
    <property type="match status" value="1"/>
</dbReference>
<dbReference type="InterPro" id="IPR000719">
    <property type="entry name" value="Prot_kinase_dom"/>
</dbReference>
<dbReference type="FunFam" id="1.10.510.10:FF:000624">
    <property type="entry name" value="Mitogen-activated protein kinase"/>
    <property type="match status" value="1"/>
</dbReference>
<dbReference type="SMART" id="SM00220">
    <property type="entry name" value="S_TKc"/>
    <property type="match status" value="1"/>
</dbReference>
<feature type="region of interest" description="Disordered" evidence="10">
    <location>
        <begin position="1"/>
        <end position="80"/>
    </location>
</feature>
<dbReference type="GO" id="GO:0004693">
    <property type="term" value="F:cyclin-dependent protein serine/threonine kinase activity"/>
    <property type="evidence" value="ECO:0007669"/>
    <property type="project" value="UniProtKB-EC"/>
</dbReference>
<evidence type="ECO:0000313" key="13">
    <source>
        <dbReference type="Proteomes" id="UP000799441"/>
    </source>
</evidence>
<comment type="caution">
    <text evidence="12">The sequence shown here is derived from an EMBL/GenBank/DDBJ whole genome shotgun (WGS) entry which is preliminary data.</text>
</comment>
<dbReference type="EC" id="2.7.11.22" evidence="2"/>
<proteinExistence type="inferred from homology"/>
<evidence type="ECO:0000256" key="3">
    <source>
        <dbReference type="ARBA" id="ARBA00022527"/>
    </source>
</evidence>
<keyword evidence="5" id="KW-0547">Nucleotide-binding</keyword>
<dbReference type="GO" id="GO:0005634">
    <property type="term" value="C:nucleus"/>
    <property type="evidence" value="ECO:0007669"/>
    <property type="project" value="TreeGrafter"/>
</dbReference>
<evidence type="ECO:0000256" key="5">
    <source>
        <dbReference type="ARBA" id="ARBA00022741"/>
    </source>
</evidence>
<name>A0A9P4QHQ0_9PEZI</name>